<name>A0A3A8NTN7_9BACT</name>
<evidence type="ECO:0000259" key="1">
    <source>
        <dbReference type="Pfam" id="PF21926"/>
    </source>
</evidence>
<reference evidence="3" key="1">
    <citation type="submission" date="2018-09" db="EMBL/GenBank/DDBJ databases">
        <authorList>
            <person name="Livingstone P.G."/>
            <person name="Whitworth D.E."/>
        </authorList>
    </citation>
    <scope>NUCLEOTIDE SEQUENCE [LARGE SCALE GENOMIC DNA]</scope>
    <source>
        <strain evidence="3">CA040B</strain>
    </source>
</reference>
<dbReference type="InterPro" id="IPR016181">
    <property type="entry name" value="Acyl_CoA_acyltransferase"/>
</dbReference>
<dbReference type="InterPro" id="IPR054597">
    <property type="entry name" value="FeeM_cat"/>
</dbReference>
<dbReference type="RefSeq" id="WP_147443498.1">
    <property type="nucleotide sequence ID" value="NZ_RAWG01000011.1"/>
</dbReference>
<feature type="domain" description="N-acyl amino acid synthase FeeM catalytic core" evidence="1">
    <location>
        <begin position="48"/>
        <end position="201"/>
    </location>
</feature>
<dbReference type="AlphaFoldDB" id="A0A3A8NTN7"/>
<proteinExistence type="predicted"/>
<protein>
    <recommendedName>
        <fullName evidence="1">N-acyl amino acid synthase FeeM catalytic core domain-containing protein</fullName>
    </recommendedName>
</protein>
<comment type="caution">
    <text evidence="2">The sequence shown here is derived from an EMBL/GenBank/DDBJ whole genome shotgun (WGS) entry which is preliminary data.</text>
</comment>
<gene>
    <name evidence="2" type="ORF">D7X12_02820</name>
</gene>
<dbReference type="OrthoDB" id="9783696at2"/>
<dbReference type="SUPFAM" id="SSF55729">
    <property type="entry name" value="Acyl-CoA N-acyltransferases (Nat)"/>
    <property type="match status" value="1"/>
</dbReference>
<evidence type="ECO:0000313" key="2">
    <source>
        <dbReference type="EMBL" id="RKH47413.1"/>
    </source>
</evidence>
<keyword evidence="3" id="KW-1185">Reference proteome</keyword>
<evidence type="ECO:0000313" key="3">
    <source>
        <dbReference type="Proteomes" id="UP000273405"/>
    </source>
</evidence>
<dbReference type="Pfam" id="PF21926">
    <property type="entry name" value="FeeM"/>
    <property type="match status" value="1"/>
</dbReference>
<accession>A0A3A8NTN7</accession>
<dbReference type="Proteomes" id="UP000273405">
    <property type="component" value="Unassembled WGS sequence"/>
</dbReference>
<organism evidence="2 3">
    <name type="scientific">Corallococcus sicarius</name>
    <dbReference type="NCBI Taxonomy" id="2316726"/>
    <lineage>
        <taxon>Bacteria</taxon>
        <taxon>Pseudomonadati</taxon>
        <taxon>Myxococcota</taxon>
        <taxon>Myxococcia</taxon>
        <taxon>Myxococcales</taxon>
        <taxon>Cystobacterineae</taxon>
        <taxon>Myxococcaceae</taxon>
        <taxon>Corallococcus</taxon>
    </lineage>
</organism>
<sequence>MRHLVRQGLRWLPQEVQERLVRSLSRIDSASLACVSIKVAESPAELEAAARVLHEGYVHRGLISPHSEGVQVTPHLLLPSTVILVAKVADEVVGTVSLHVDSPQGLPLDKTFADVVGKLRAQGRRLAEVGALCIARRHRSVGVVQMLNKMVYRTSGLLGVDDMVMTVHPDAEVMYRSFLPTERVGERRRYQGLSEKALAICLRLRVKDAPRELLQRFGSRPSNANPYHFYCVREEPGFQFPAEPDFLERFQGPRARAVAHLARLRPDVIAALGPGERAHLNSVLPFALPHPVAPSRPSRSVPALAYS</sequence>
<dbReference type="Gene3D" id="3.40.630.30">
    <property type="match status" value="1"/>
</dbReference>
<dbReference type="EMBL" id="RAWG01000011">
    <property type="protein sequence ID" value="RKH47413.1"/>
    <property type="molecule type" value="Genomic_DNA"/>
</dbReference>